<dbReference type="Proteomes" id="UP001148018">
    <property type="component" value="Unassembled WGS sequence"/>
</dbReference>
<dbReference type="AlphaFoldDB" id="A0A9Q0DV00"/>
<reference evidence="2" key="1">
    <citation type="submission" date="2022-07" db="EMBL/GenBank/DDBJ databases">
        <title>Chromosome-level genome of Muraenolepis orangiensis.</title>
        <authorList>
            <person name="Kim J."/>
        </authorList>
    </citation>
    <scope>NUCLEOTIDE SEQUENCE</scope>
    <source>
        <strain evidence="2">KU_S4_2022</strain>
        <tissue evidence="2">Muscle</tissue>
    </source>
</reference>
<dbReference type="EMBL" id="JANIIK010000112">
    <property type="protein sequence ID" value="KAJ3594196.1"/>
    <property type="molecule type" value="Genomic_DNA"/>
</dbReference>
<proteinExistence type="predicted"/>
<feature type="compositionally biased region" description="Basic residues" evidence="1">
    <location>
        <begin position="12"/>
        <end position="26"/>
    </location>
</feature>
<evidence type="ECO:0000313" key="2">
    <source>
        <dbReference type="EMBL" id="KAJ3594196.1"/>
    </source>
</evidence>
<feature type="compositionally biased region" description="Acidic residues" evidence="1">
    <location>
        <begin position="92"/>
        <end position="106"/>
    </location>
</feature>
<keyword evidence="3" id="KW-1185">Reference proteome</keyword>
<evidence type="ECO:0000256" key="1">
    <source>
        <dbReference type="SAM" id="MobiDB-lite"/>
    </source>
</evidence>
<gene>
    <name evidence="2" type="ORF">NHX12_006527</name>
</gene>
<evidence type="ECO:0000313" key="3">
    <source>
        <dbReference type="Proteomes" id="UP001148018"/>
    </source>
</evidence>
<comment type="caution">
    <text evidence="2">The sequence shown here is derived from an EMBL/GenBank/DDBJ whole genome shotgun (WGS) entry which is preliminary data.</text>
</comment>
<accession>A0A9Q0DV00</accession>
<organism evidence="2 3">
    <name type="scientific">Muraenolepis orangiensis</name>
    <name type="common">Patagonian moray cod</name>
    <dbReference type="NCBI Taxonomy" id="630683"/>
    <lineage>
        <taxon>Eukaryota</taxon>
        <taxon>Metazoa</taxon>
        <taxon>Chordata</taxon>
        <taxon>Craniata</taxon>
        <taxon>Vertebrata</taxon>
        <taxon>Euteleostomi</taxon>
        <taxon>Actinopterygii</taxon>
        <taxon>Neopterygii</taxon>
        <taxon>Teleostei</taxon>
        <taxon>Neoteleostei</taxon>
        <taxon>Acanthomorphata</taxon>
        <taxon>Zeiogadaria</taxon>
        <taxon>Gadariae</taxon>
        <taxon>Gadiformes</taxon>
        <taxon>Muraenolepidoidei</taxon>
        <taxon>Muraenolepididae</taxon>
        <taxon>Muraenolepis</taxon>
    </lineage>
</organism>
<feature type="compositionally biased region" description="Basic and acidic residues" evidence="1">
    <location>
        <begin position="69"/>
        <end position="91"/>
    </location>
</feature>
<protein>
    <submittedName>
        <fullName evidence="2">Uncharacterized protein</fullName>
    </submittedName>
</protein>
<name>A0A9Q0DV00_9TELE</name>
<feature type="region of interest" description="Disordered" evidence="1">
    <location>
        <begin position="1"/>
        <end position="138"/>
    </location>
</feature>
<sequence>MESKKANMFSQLKRKTSPLIAHLRRSRPGDKQHPLQHHISSSSPNISTTDSPGAPDRPPSARSTGSLSGHEDRDHIPGEEYHHRGGEGSMEREEEEEEEEMEEEEGGLVMANGQPAGDALRDSPSGWLPPQVPSSRLR</sequence>
<feature type="compositionally biased region" description="Low complexity" evidence="1">
    <location>
        <begin position="39"/>
        <end position="52"/>
    </location>
</feature>